<feature type="chain" id="PRO_5020540216" description="Esterase" evidence="1">
    <location>
        <begin position="19"/>
        <end position="344"/>
    </location>
</feature>
<keyword evidence="3" id="KW-1185">Reference proteome</keyword>
<reference evidence="2 3" key="1">
    <citation type="submission" date="2019-02" db="EMBL/GenBank/DDBJ databases">
        <title>Genomic Encyclopedia of Type Strains, Phase IV (KMG-IV): sequencing the most valuable type-strain genomes for metagenomic binning, comparative biology and taxonomic classification.</title>
        <authorList>
            <person name="Goeker M."/>
        </authorList>
    </citation>
    <scope>NUCLEOTIDE SEQUENCE [LARGE SCALE GENOMIC DNA]</scope>
    <source>
        <strain evidence="2 3">K24</strain>
    </source>
</reference>
<accession>A0A4Q7NM84</accession>
<dbReference type="AlphaFoldDB" id="A0A4Q7NM84"/>
<name>A0A4Q7NM84_9BURK</name>
<dbReference type="CDD" id="cd12808">
    <property type="entry name" value="Esterase_713_like-1"/>
    <property type="match status" value="1"/>
</dbReference>
<dbReference type="RefSeq" id="WP_130357241.1">
    <property type="nucleotide sequence ID" value="NZ_SGXC01000001.1"/>
</dbReference>
<evidence type="ECO:0008006" key="4">
    <source>
        <dbReference type="Google" id="ProtNLM"/>
    </source>
</evidence>
<dbReference type="InterPro" id="IPR050228">
    <property type="entry name" value="Carboxylesterase_BioH"/>
</dbReference>
<dbReference type="OrthoDB" id="7820973at2"/>
<dbReference type="PANTHER" id="PTHR43194">
    <property type="entry name" value="HYDROLASE ALPHA/BETA FOLD FAMILY"/>
    <property type="match status" value="1"/>
</dbReference>
<feature type="signal peptide" evidence="1">
    <location>
        <begin position="1"/>
        <end position="18"/>
    </location>
</feature>
<gene>
    <name evidence="2" type="ORF">EV675_2156</name>
</gene>
<keyword evidence="1" id="KW-0732">Signal</keyword>
<organism evidence="2 3">
    <name type="scientific">Pigmentiphaga kullae</name>
    <dbReference type="NCBI Taxonomy" id="151784"/>
    <lineage>
        <taxon>Bacteria</taxon>
        <taxon>Pseudomonadati</taxon>
        <taxon>Pseudomonadota</taxon>
        <taxon>Betaproteobacteria</taxon>
        <taxon>Burkholderiales</taxon>
        <taxon>Alcaligenaceae</taxon>
        <taxon>Pigmentiphaga</taxon>
    </lineage>
</organism>
<proteinExistence type="predicted"/>
<protein>
    <recommendedName>
        <fullName evidence="4">Esterase</fullName>
    </recommendedName>
</protein>
<dbReference type="Gene3D" id="3.40.50.1820">
    <property type="entry name" value="alpha/beta hydrolase"/>
    <property type="match status" value="1"/>
</dbReference>
<evidence type="ECO:0000313" key="3">
    <source>
        <dbReference type="Proteomes" id="UP000292445"/>
    </source>
</evidence>
<comment type="caution">
    <text evidence="2">The sequence shown here is derived from an EMBL/GenBank/DDBJ whole genome shotgun (WGS) entry which is preliminary data.</text>
</comment>
<dbReference type="InterPro" id="IPR029058">
    <property type="entry name" value="AB_hydrolase_fold"/>
</dbReference>
<evidence type="ECO:0000313" key="2">
    <source>
        <dbReference type="EMBL" id="RZS86122.1"/>
    </source>
</evidence>
<dbReference type="SUPFAM" id="SSF53474">
    <property type="entry name" value="alpha/beta-Hydrolases"/>
    <property type="match status" value="1"/>
</dbReference>
<evidence type="ECO:0000256" key="1">
    <source>
        <dbReference type="SAM" id="SignalP"/>
    </source>
</evidence>
<dbReference type="Proteomes" id="UP000292445">
    <property type="component" value="Unassembled WGS sequence"/>
</dbReference>
<dbReference type="EMBL" id="SGXC01000001">
    <property type="protein sequence ID" value="RZS86122.1"/>
    <property type="molecule type" value="Genomic_DNA"/>
</dbReference>
<sequence>MKRTVAAVAVVVSGWAVAAVAQPIVLRDMGSFHVGGEPFVVSGEPVKEVKFTANGVPLKIDPNGTYMVGQMYVQYFIPEPRKGAVPLLMWHGGGLTGVTYETTPDGRPGWLNDFLRKGWAVYNSDAVERGRSGWPATAKPVWKGDPVLVTAANAYERFRIGGAGSWSEDPAQRKLLPGNQFPADQIWQFSRQFVPRWITTDEPTLKAYLQLVDKVCPCVLLVHSQAGKFGFQAAQARPDKIRAVVAVEPAEVGDEDKEKIAALKSVPALMVYGDYIEQDSRWPAIRAKGARFAQAVREAGGQVDEVDLPKVGIKGNSHMVMMDKNNLEVSALINEWLAKRGLYR</sequence>
<dbReference type="PANTHER" id="PTHR43194:SF5">
    <property type="entry name" value="PIMELOYL-[ACYL-CARRIER PROTEIN] METHYL ESTER ESTERASE"/>
    <property type="match status" value="1"/>
</dbReference>